<accession>A0ABZ0YVZ8</accession>
<comment type="catalytic activity">
    <reaction evidence="10 11">
        <text>a lipid X + a UDP-2-N,3-O-bis[(3R)-3-hydroxyacyl]-alpha-D-glucosamine = a lipid A disaccharide + UDP + H(+)</text>
        <dbReference type="Rhea" id="RHEA:67828"/>
        <dbReference type="ChEBI" id="CHEBI:15378"/>
        <dbReference type="ChEBI" id="CHEBI:58223"/>
        <dbReference type="ChEBI" id="CHEBI:137748"/>
        <dbReference type="ChEBI" id="CHEBI:176338"/>
        <dbReference type="ChEBI" id="CHEBI:176343"/>
        <dbReference type="EC" id="2.4.1.182"/>
    </reaction>
</comment>
<dbReference type="GO" id="GO:0008915">
    <property type="term" value="F:lipid-A-disaccharide synthase activity"/>
    <property type="evidence" value="ECO:0007669"/>
    <property type="project" value="UniProtKB-EC"/>
</dbReference>
<gene>
    <name evidence="11 13" type="primary">lpxB</name>
    <name evidence="13" type="ORF">SR882_09215</name>
</gene>
<evidence type="ECO:0000313" key="14">
    <source>
        <dbReference type="Proteomes" id="UP001327459"/>
    </source>
</evidence>
<evidence type="ECO:0000256" key="10">
    <source>
        <dbReference type="ARBA" id="ARBA00048975"/>
    </source>
</evidence>
<protein>
    <recommendedName>
        <fullName evidence="4 11">Lipid-A-disaccharide synthase</fullName>
        <ecNumber evidence="3 11">2.4.1.182</ecNumber>
    </recommendedName>
</protein>
<name>A0ABZ0YVZ8_9GAMM</name>
<comment type="pathway">
    <text evidence="11">Bacterial outer membrane biogenesis; LPS lipid A biosynthesis.</text>
</comment>
<reference evidence="13 14" key="1">
    <citation type="submission" date="2023-11" db="EMBL/GenBank/DDBJ databases">
        <title>MicrobeMod: A computational toolkit for identifying prokaryotic methylation and restriction-modification with nanopore sequencing.</title>
        <authorList>
            <person name="Crits-Christoph A."/>
            <person name="Kang S.C."/>
            <person name="Lee H."/>
            <person name="Ostrov N."/>
        </authorList>
    </citation>
    <scope>NUCLEOTIDE SEQUENCE [LARGE SCALE GENOMIC DNA]</scope>
    <source>
        <strain evidence="13 14">ATCC 49870</strain>
    </source>
</reference>
<organism evidence="13 14">
    <name type="scientific">Guyparkeria halophila</name>
    <dbReference type="NCBI Taxonomy" id="47960"/>
    <lineage>
        <taxon>Bacteria</taxon>
        <taxon>Pseudomonadati</taxon>
        <taxon>Pseudomonadota</taxon>
        <taxon>Gammaproteobacteria</taxon>
        <taxon>Chromatiales</taxon>
        <taxon>Thioalkalibacteraceae</taxon>
        <taxon>Guyparkeria</taxon>
    </lineage>
</organism>
<keyword evidence="5 11" id="KW-0444">Lipid biosynthesis</keyword>
<dbReference type="PANTHER" id="PTHR30372">
    <property type="entry name" value="LIPID-A-DISACCHARIDE SYNTHASE"/>
    <property type="match status" value="1"/>
</dbReference>
<evidence type="ECO:0000256" key="2">
    <source>
        <dbReference type="ARBA" id="ARBA00007868"/>
    </source>
</evidence>
<keyword evidence="7 11" id="KW-0328">Glycosyltransferase</keyword>
<keyword evidence="6 11" id="KW-0441">Lipid A biosynthesis</keyword>
<keyword evidence="14" id="KW-1185">Reference proteome</keyword>
<feature type="compositionally biased region" description="Low complexity" evidence="12">
    <location>
        <begin position="10"/>
        <end position="24"/>
    </location>
</feature>
<dbReference type="Proteomes" id="UP001327459">
    <property type="component" value="Chromosome"/>
</dbReference>
<evidence type="ECO:0000256" key="7">
    <source>
        <dbReference type="ARBA" id="ARBA00022676"/>
    </source>
</evidence>
<dbReference type="NCBIfam" id="TIGR00215">
    <property type="entry name" value="lpxB"/>
    <property type="match status" value="1"/>
</dbReference>
<dbReference type="EC" id="2.4.1.182" evidence="3 11"/>
<keyword evidence="8 11" id="KW-0808">Transferase</keyword>
<evidence type="ECO:0000256" key="11">
    <source>
        <dbReference type="HAMAP-Rule" id="MF_00392"/>
    </source>
</evidence>
<evidence type="ECO:0000256" key="4">
    <source>
        <dbReference type="ARBA" id="ARBA00020902"/>
    </source>
</evidence>
<evidence type="ECO:0000256" key="1">
    <source>
        <dbReference type="ARBA" id="ARBA00002056"/>
    </source>
</evidence>
<comment type="function">
    <text evidence="1 11">Condensation of UDP-2,3-diacylglucosamine and 2,3-diacylglucosamine-1-phosphate to form lipid A disaccharide, a precursor of lipid A, a phosphorylated glycolipid that anchors the lipopolysaccharide to the outer membrane of the cell.</text>
</comment>
<dbReference type="PANTHER" id="PTHR30372:SF4">
    <property type="entry name" value="LIPID-A-DISACCHARIDE SYNTHASE, MITOCHONDRIAL-RELATED"/>
    <property type="match status" value="1"/>
</dbReference>
<feature type="region of interest" description="Disordered" evidence="12">
    <location>
        <begin position="1"/>
        <end position="29"/>
    </location>
</feature>
<dbReference type="Pfam" id="PF02684">
    <property type="entry name" value="LpxB"/>
    <property type="match status" value="1"/>
</dbReference>
<evidence type="ECO:0000256" key="5">
    <source>
        <dbReference type="ARBA" id="ARBA00022516"/>
    </source>
</evidence>
<evidence type="ECO:0000256" key="8">
    <source>
        <dbReference type="ARBA" id="ARBA00022679"/>
    </source>
</evidence>
<dbReference type="EMBL" id="CP140153">
    <property type="protein sequence ID" value="WQH15933.1"/>
    <property type="molecule type" value="Genomic_DNA"/>
</dbReference>
<sequence>MDSQTDILPHAQAQAQAHTQAQAQGKAPSHPRLLIAAGEASGDMYAAELMPRLVERLPGLTAFGLGGAQSRAAGIETIVDMDQVSVMGLVEVLRHYGQLRAAMHILIEALDRERPDLVIVIDFQEFNQRLAKAAKARGIPVLFFVAPQVWAWRAGRAKHFDRYADHLAVLFDFEVALFAQHGLPTTHVGHPLIELIDREAPDRADARHALSLPDDIPVVGLLPGSRRGEIERLLPPFIATAERLIGADPDRRFIMPRADSIDADWLNAQMAACTPSTALRDRLIVTTGGARRVMAASDALLITSGTATLEAALIGTPMVIAYRSNRLTYALARHLVRIEHIGLPNIILGREAVPERLQEAVTPERLAEDVERLLSPDGAAAQRAALREIRARLGQQGAFERLADLASGMIEA</sequence>
<evidence type="ECO:0000256" key="9">
    <source>
        <dbReference type="ARBA" id="ARBA00023098"/>
    </source>
</evidence>
<keyword evidence="9 11" id="KW-0443">Lipid metabolism</keyword>
<evidence type="ECO:0000256" key="12">
    <source>
        <dbReference type="SAM" id="MobiDB-lite"/>
    </source>
</evidence>
<dbReference type="RefSeq" id="WP_322520956.1">
    <property type="nucleotide sequence ID" value="NZ_CP140153.1"/>
</dbReference>
<evidence type="ECO:0000313" key="13">
    <source>
        <dbReference type="EMBL" id="WQH15933.1"/>
    </source>
</evidence>
<evidence type="ECO:0000256" key="3">
    <source>
        <dbReference type="ARBA" id="ARBA00012687"/>
    </source>
</evidence>
<comment type="similarity">
    <text evidence="2 11">Belongs to the LpxB family.</text>
</comment>
<dbReference type="InterPro" id="IPR003835">
    <property type="entry name" value="Glyco_trans_19"/>
</dbReference>
<evidence type="ECO:0000256" key="6">
    <source>
        <dbReference type="ARBA" id="ARBA00022556"/>
    </source>
</evidence>
<proteinExistence type="inferred from homology"/>
<dbReference type="SUPFAM" id="SSF53756">
    <property type="entry name" value="UDP-Glycosyltransferase/glycogen phosphorylase"/>
    <property type="match status" value="1"/>
</dbReference>
<dbReference type="HAMAP" id="MF_00392">
    <property type="entry name" value="LpxB"/>
    <property type="match status" value="1"/>
</dbReference>